<organism evidence="2 3">
    <name type="scientific">Candidatus Moduliflexus flocculans</name>
    <dbReference type="NCBI Taxonomy" id="1499966"/>
    <lineage>
        <taxon>Bacteria</taxon>
        <taxon>Candidatus Moduliflexota</taxon>
        <taxon>Candidatus Moduliflexia</taxon>
        <taxon>Candidatus Moduliflexales</taxon>
        <taxon>Candidatus Moduliflexaceae</taxon>
    </lineage>
</organism>
<keyword evidence="1" id="KW-0812">Transmembrane</keyword>
<feature type="transmembrane region" description="Helical" evidence="1">
    <location>
        <begin position="168"/>
        <end position="186"/>
    </location>
</feature>
<feature type="transmembrane region" description="Helical" evidence="1">
    <location>
        <begin position="104"/>
        <end position="123"/>
    </location>
</feature>
<proteinExistence type="predicted"/>
<evidence type="ECO:0000313" key="3">
    <source>
        <dbReference type="Proteomes" id="UP000030700"/>
    </source>
</evidence>
<sequence>MYVLPTGKLNGHTVNDAVPHVCNVIPDSSGAVENIQSRGTFYGGKGGLSGGGGSSGSFESGVACNNDIAAQEATIDSVQGAEKAGGDVSGKAISGIFDTEEAGVILALLGLLLAVVFGAGLYIVYNAPFILSEAAFNFVLTAGLIKSTKKISNPDWKGSVFWTTWKPFVIILVFVFLGAIIIHINYPDFQRISQIFGK</sequence>
<evidence type="ECO:0000313" key="2">
    <source>
        <dbReference type="EMBL" id="GAK49923.1"/>
    </source>
</evidence>
<reference evidence="2 3" key="1">
    <citation type="journal article" date="2015" name="PeerJ">
        <title>First genomic representation of candidate bacterial phylum KSB3 points to enhanced environmental sensing as a trigger of wastewater bulking.</title>
        <authorList>
            <person name="Sekiguchi Y."/>
            <person name="Ohashi A."/>
            <person name="Parks D.H."/>
            <person name="Yamauchi T."/>
            <person name="Tyson G.W."/>
            <person name="Hugenholtz P."/>
        </authorList>
    </citation>
    <scope>NUCLEOTIDE SEQUENCE [LARGE SCALE GENOMIC DNA]</scope>
</reference>
<keyword evidence="1" id="KW-0472">Membrane</keyword>
<protein>
    <submittedName>
        <fullName evidence="2">Uncharacterized protein</fullName>
    </submittedName>
</protein>
<dbReference type="HOGENOM" id="CLU_1375839_0_0_0"/>
<gene>
    <name evidence="2" type="ORF">U14_01147</name>
</gene>
<accession>A0A0S6VX10</accession>
<keyword evidence="1" id="KW-1133">Transmembrane helix</keyword>
<keyword evidence="3" id="KW-1185">Reference proteome</keyword>
<name>A0A0S6VX10_9BACT</name>
<evidence type="ECO:0000256" key="1">
    <source>
        <dbReference type="SAM" id="Phobius"/>
    </source>
</evidence>
<dbReference type="EMBL" id="DF820455">
    <property type="protein sequence ID" value="GAK49923.1"/>
    <property type="molecule type" value="Genomic_DNA"/>
</dbReference>
<dbReference type="AlphaFoldDB" id="A0A0S6VX10"/>
<dbReference type="Proteomes" id="UP000030700">
    <property type="component" value="Unassembled WGS sequence"/>
</dbReference>